<protein>
    <submittedName>
        <fullName evidence="1">Uncharacterized protein</fullName>
    </submittedName>
</protein>
<accession>A0A382I6W4</accession>
<name>A0A382I6W4_9ZZZZ</name>
<proteinExistence type="predicted"/>
<reference evidence="1" key="1">
    <citation type="submission" date="2018-05" db="EMBL/GenBank/DDBJ databases">
        <authorList>
            <person name="Lanie J.A."/>
            <person name="Ng W.-L."/>
            <person name="Kazmierczak K.M."/>
            <person name="Andrzejewski T.M."/>
            <person name="Davidsen T.M."/>
            <person name="Wayne K.J."/>
            <person name="Tettelin H."/>
            <person name="Glass J.I."/>
            <person name="Rusch D."/>
            <person name="Podicherti R."/>
            <person name="Tsui H.-C.T."/>
            <person name="Winkler M.E."/>
        </authorList>
    </citation>
    <scope>NUCLEOTIDE SEQUENCE</scope>
</reference>
<organism evidence="1">
    <name type="scientific">marine metagenome</name>
    <dbReference type="NCBI Taxonomy" id="408172"/>
    <lineage>
        <taxon>unclassified sequences</taxon>
        <taxon>metagenomes</taxon>
        <taxon>ecological metagenomes</taxon>
    </lineage>
</organism>
<sequence>MAIVINGSGTVTGISVGGLPDDIVDAGTLADNAVGLAQMAGGTDGNIITYDTSGNPAVVATGSDGQVLTSAGADAVPAFEAVAAEKNLPAFYV</sequence>
<dbReference type="AlphaFoldDB" id="A0A382I6W4"/>
<feature type="non-terminal residue" evidence="1">
    <location>
        <position position="93"/>
    </location>
</feature>
<gene>
    <name evidence="1" type="ORF">METZ01_LOCUS247926</name>
</gene>
<evidence type="ECO:0000313" key="1">
    <source>
        <dbReference type="EMBL" id="SVB95072.1"/>
    </source>
</evidence>
<dbReference type="EMBL" id="UINC01065423">
    <property type="protein sequence ID" value="SVB95072.1"/>
    <property type="molecule type" value="Genomic_DNA"/>
</dbReference>